<evidence type="ECO:0000256" key="7">
    <source>
        <dbReference type="ARBA" id="ARBA00023295"/>
    </source>
</evidence>
<dbReference type="InterPro" id="IPR045321">
    <property type="entry name" value="Cts1-like"/>
</dbReference>
<dbReference type="AlphaFoldDB" id="A0A2A9NH72"/>
<dbReference type="EMBL" id="KZ302136">
    <property type="protein sequence ID" value="PFH47072.1"/>
    <property type="molecule type" value="Genomic_DNA"/>
</dbReference>
<dbReference type="PROSITE" id="PS01095">
    <property type="entry name" value="GH18_1"/>
    <property type="match status" value="1"/>
</dbReference>
<evidence type="ECO:0000256" key="2">
    <source>
        <dbReference type="ARBA" id="ARBA00012729"/>
    </source>
</evidence>
<dbReference type="InterPro" id="IPR001579">
    <property type="entry name" value="Glyco_hydro_18_chit_AS"/>
</dbReference>
<organism evidence="12 13">
    <name type="scientific">Amanita thiersii Skay4041</name>
    <dbReference type="NCBI Taxonomy" id="703135"/>
    <lineage>
        <taxon>Eukaryota</taxon>
        <taxon>Fungi</taxon>
        <taxon>Dikarya</taxon>
        <taxon>Basidiomycota</taxon>
        <taxon>Agaricomycotina</taxon>
        <taxon>Agaricomycetes</taxon>
        <taxon>Agaricomycetidae</taxon>
        <taxon>Agaricales</taxon>
        <taxon>Pluteineae</taxon>
        <taxon>Amanitaceae</taxon>
        <taxon>Amanita</taxon>
    </lineage>
</organism>
<dbReference type="GO" id="GO:0005576">
    <property type="term" value="C:extracellular region"/>
    <property type="evidence" value="ECO:0007669"/>
    <property type="project" value="TreeGrafter"/>
</dbReference>
<dbReference type="InterPro" id="IPR050542">
    <property type="entry name" value="Glycosyl_Hydrlase18_Chitinase"/>
</dbReference>
<dbReference type="EC" id="3.2.1.14" evidence="2"/>
<keyword evidence="5" id="KW-0146">Chitin degradation</keyword>
<evidence type="ECO:0000313" key="12">
    <source>
        <dbReference type="EMBL" id="PFH47072.1"/>
    </source>
</evidence>
<reference evidence="12 13" key="1">
    <citation type="submission" date="2014-02" db="EMBL/GenBank/DDBJ databases">
        <title>Transposable element dynamics among asymbiotic and ectomycorrhizal Amanita fungi.</title>
        <authorList>
            <consortium name="DOE Joint Genome Institute"/>
            <person name="Hess J."/>
            <person name="Skrede I."/>
            <person name="Wolfe B."/>
            <person name="LaButti K."/>
            <person name="Ohm R.A."/>
            <person name="Grigoriev I.V."/>
            <person name="Pringle A."/>
        </authorList>
    </citation>
    <scope>NUCLEOTIDE SEQUENCE [LARGE SCALE GENOMIC DNA]</scope>
    <source>
        <strain evidence="12 13">SKay4041</strain>
    </source>
</reference>
<dbReference type="InterPro" id="IPR001223">
    <property type="entry name" value="Glyco_hydro18_cat"/>
</dbReference>
<dbReference type="GO" id="GO:0008843">
    <property type="term" value="F:endochitinase activity"/>
    <property type="evidence" value="ECO:0007669"/>
    <property type="project" value="UniProtKB-EC"/>
</dbReference>
<comment type="catalytic activity">
    <reaction evidence="1">
        <text>Random endo-hydrolysis of N-acetyl-beta-D-glucosaminide (1-&gt;4)-beta-linkages in chitin and chitodextrins.</text>
        <dbReference type="EC" id="3.2.1.14"/>
    </reaction>
</comment>
<evidence type="ECO:0000256" key="6">
    <source>
        <dbReference type="ARBA" id="ARBA00023277"/>
    </source>
</evidence>
<dbReference type="GO" id="GO:0000272">
    <property type="term" value="P:polysaccharide catabolic process"/>
    <property type="evidence" value="ECO:0007669"/>
    <property type="project" value="UniProtKB-KW"/>
</dbReference>
<evidence type="ECO:0000313" key="13">
    <source>
        <dbReference type="Proteomes" id="UP000242287"/>
    </source>
</evidence>
<dbReference type="GO" id="GO:0008061">
    <property type="term" value="F:chitin binding"/>
    <property type="evidence" value="ECO:0007669"/>
    <property type="project" value="UniProtKB-KW"/>
</dbReference>
<keyword evidence="8" id="KW-0624">Polysaccharide degradation</keyword>
<evidence type="ECO:0000256" key="3">
    <source>
        <dbReference type="ARBA" id="ARBA00022669"/>
    </source>
</evidence>
<dbReference type="CDD" id="cd02877">
    <property type="entry name" value="GH18_hevamine_XipI_class_III"/>
    <property type="match status" value="1"/>
</dbReference>
<keyword evidence="4 9" id="KW-0378">Hydrolase</keyword>
<dbReference type="Pfam" id="PF00704">
    <property type="entry name" value="Glyco_hydro_18"/>
    <property type="match status" value="1"/>
</dbReference>
<dbReference type="PANTHER" id="PTHR45708">
    <property type="entry name" value="ENDOCHITINASE"/>
    <property type="match status" value="1"/>
</dbReference>
<protein>
    <recommendedName>
        <fullName evidence="2">chitinase</fullName>
        <ecNumber evidence="2">3.2.1.14</ecNumber>
    </recommendedName>
</protein>
<comment type="similarity">
    <text evidence="10">Belongs to the glycosyl hydrolase 18 family.</text>
</comment>
<dbReference type="InterPro" id="IPR017853">
    <property type="entry name" value="GH"/>
</dbReference>
<feature type="domain" description="GH18" evidence="11">
    <location>
        <begin position="33"/>
        <end position="335"/>
    </location>
</feature>
<evidence type="ECO:0000256" key="1">
    <source>
        <dbReference type="ARBA" id="ARBA00000822"/>
    </source>
</evidence>
<keyword evidence="13" id="KW-1185">Reference proteome</keyword>
<evidence type="ECO:0000259" key="11">
    <source>
        <dbReference type="PROSITE" id="PS51910"/>
    </source>
</evidence>
<keyword evidence="3" id="KW-0147">Chitin-binding</keyword>
<gene>
    <name evidence="12" type="ORF">AMATHDRAFT_68473</name>
</gene>
<sequence>MVLLRRFSPLWAAGSVVIAGALQAFAFDISRNDNLVVYWGQNSLGAANPSDRASWQKPLATYCQDDVINVIPLSFLTVFFGTGGQPEINFSNTCSSDDGVFPGTKLANCQSMASDIKACQAKGKLITLSIGGDRGVSVFASDFQAETFAENIWNMFLGGTSPTRPFGDAVLDGIDLDTEGGHGASFVTFVKKIRSLASSSSKRYYFTAAPQCPFPDALLGATLNGAEFDAVYVQFYNNVCASANPESFNFATWDHWAKTQSPNKNVKIYIGAPASITASTSGFVDAANLGMLAQKVRSQYSSFGGVMLWDASQAYGGHGSPCEWLLMIISIFLIL</sequence>
<evidence type="ECO:0000256" key="10">
    <source>
        <dbReference type="RuleBase" id="RU004453"/>
    </source>
</evidence>
<dbReference type="GO" id="GO:0006032">
    <property type="term" value="P:chitin catabolic process"/>
    <property type="evidence" value="ECO:0007669"/>
    <property type="project" value="UniProtKB-KW"/>
</dbReference>
<proteinExistence type="inferred from homology"/>
<keyword evidence="6" id="KW-0119">Carbohydrate metabolism</keyword>
<keyword evidence="7 9" id="KW-0326">Glycosidase</keyword>
<accession>A0A2A9NH72</accession>
<name>A0A2A9NH72_9AGAR</name>
<evidence type="ECO:0000256" key="5">
    <source>
        <dbReference type="ARBA" id="ARBA00023024"/>
    </source>
</evidence>
<evidence type="ECO:0000256" key="4">
    <source>
        <dbReference type="ARBA" id="ARBA00022801"/>
    </source>
</evidence>
<feature type="non-terminal residue" evidence="12">
    <location>
        <position position="1"/>
    </location>
</feature>
<dbReference type="Gene3D" id="3.20.20.80">
    <property type="entry name" value="Glycosidases"/>
    <property type="match status" value="1"/>
</dbReference>
<dbReference type="OrthoDB" id="6020543at2759"/>
<dbReference type="PANTHER" id="PTHR45708:SF49">
    <property type="entry name" value="ENDOCHITINASE"/>
    <property type="match status" value="1"/>
</dbReference>
<evidence type="ECO:0000256" key="9">
    <source>
        <dbReference type="RuleBase" id="RU000489"/>
    </source>
</evidence>
<dbReference type="Proteomes" id="UP000242287">
    <property type="component" value="Unassembled WGS sequence"/>
</dbReference>
<dbReference type="STRING" id="703135.A0A2A9NH72"/>
<evidence type="ECO:0000256" key="8">
    <source>
        <dbReference type="ARBA" id="ARBA00023326"/>
    </source>
</evidence>
<dbReference type="SUPFAM" id="SSF51445">
    <property type="entry name" value="(Trans)glycosidases"/>
    <property type="match status" value="1"/>
</dbReference>
<dbReference type="PROSITE" id="PS51910">
    <property type="entry name" value="GH18_2"/>
    <property type="match status" value="1"/>
</dbReference>